<keyword evidence="3" id="KW-1185">Reference proteome</keyword>
<dbReference type="OrthoDB" id="204216at2759"/>
<sequence>MISTIIRLILVGAAAAFLVAASNSNQNLTVPEQVSSCQLEFHPTNNTVTVGGVPWLALGHACVRLDGQEFCRNLSSSPPLFHQPTTRSRLDTDPLGNFQETASTLHMGNQKQKKEWEVFYRDYYNHHENGMKRDTTTLVFGQSFPTTLHQTAFPANTTTDAANLGVASLFPSFRILAPQSKMGFIELHGQMAGHESYRIDTIDALAQREELLKGGPLALFTPQCMVILSTASSFMSTSPVFRNDLQEYGFGVMGSIPEIPKGHNLSVILSSSPILPKQHAGPDRIRQAFQQWGAKLQKLYKTSRPRLNDKTLQYLQYNTDNGAFYYHQTTEQEQPDDNKHKQNKTYQQTILDLKRHAQAAGLPIRNWLADSWWYYQGRGGGVKTWEARPDVFPDGLEYIQKQTHWDIVAHNRYWSADNTYAKQNGGDYEFIMEDLRSTATKTTPTAIPVETRFWMDLFQSAQERWGLTVYEQDWMDVQMENMDYLLQNVSSAQTWLTQMGQAAKQRRLPMQWCMTWPRHVLQSLTCDQVTQARASGDYRPSLGRRNWDMGVSGGMFLDALDIAPLKDSFWSSSVPQNHSYHYDGGLHNQEVASRLHSVVATYSTGTVSPSDSMLHWNVSRIMQSCAADGRLLQPDLPAAPTDTTILEAAGLFKPLHDEIRHGKPKRRQVWSTMTNLSGYTYTYLLAIESPSFALTKADLYQSQSNNNTRGNVVWELDTNTFAPTTTLPVRVPQSTETDIHVYAVAPMLPNGYCFLGEAETKWTPVSQARFSGLAVTSTGFGVNVRGAPSEVAQLVIRKPSMHSEEDDEYIRVACKIPSSGMAVFSSQDMSCGSPSAME</sequence>
<proteinExistence type="predicted"/>
<accession>A0A9N8EFG6</accession>
<reference evidence="2" key="1">
    <citation type="submission" date="2020-06" db="EMBL/GenBank/DDBJ databases">
        <authorList>
            <consortium name="Plant Systems Biology data submission"/>
        </authorList>
    </citation>
    <scope>NUCLEOTIDE SEQUENCE</scope>
    <source>
        <strain evidence="2">D6</strain>
    </source>
</reference>
<name>A0A9N8EFG6_9STRA</name>
<feature type="chain" id="PRO_5040142709" evidence="1">
    <location>
        <begin position="22"/>
        <end position="838"/>
    </location>
</feature>
<comment type="caution">
    <text evidence="2">The sequence shown here is derived from an EMBL/GenBank/DDBJ whole genome shotgun (WGS) entry which is preliminary data.</text>
</comment>
<dbReference type="EMBL" id="CAICTM010001112">
    <property type="protein sequence ID" value="CAB9520567.1"/>
    <property type="molecule type" value="Genomic_DNA"/>
</dbReference>
<evidence type="ECO:0000313" key="2">
    <source>
        <dbReference type="EMBL" id="CAB9520567.1"/>
    </source>
</evidence>
<dbReference type="Proteomes" id="UP001153069">
    <property type="component" value="Unassembled WGS sequence"/>
</dbReference>
<protein>
    <submittedName>
        <fullName evidence="2">Uncharacterized protein</fullName>
    </submittedName>
</protein>
<evidence type="ECO:0000313" key="3">
    <source>
        <dbReference type="Proteomes" id="UP001153069"/>
    </source>
</evidence>
<organism evidence="2 3">
    <name type="scientific">Seminavis robusta</name>
    <dbReference type="NCBI Taxonomy" id="568900"/>
    <lineage>
        <taxon>Eukaryota</taxon>
        <taxon>Sar</taxon>
        <taxon>Stramenopiles</taxon>
        <taxon>Ochrophyta</taxon>
        <taxon>Bacillariophyta</taxon>
        <taxon>Bacillariophyceae</taxon>
        <taxon>Bacillariophycidae</taxon>
        <taxon>Naviculales</taxon>
        <taxon>Naviculaceae</taxon>
        <taxon>Seminavis</taxon>
    </lineage>
</organism>
<keyword evidence="1" id="KW-0732">Signal</keyword>
<gene>
    <name evidence="2" type="ORF">SEMRO_1114_G242800.1</name>
</gene>
<dbReference type="AlphaFoldDB" id="A0A9N8EFG6"/>
<feature type="signal peptide" evidence="1">
    <location>
        <begin position="1"/>
        <end position="21"/>
    </location>
</feature>
<evidence type="ECO:0000256" key="1">
    <source>
        <dbReference type="SAM" id="SignalP"/>
    </source>
</evidence>